<dbReference type="PROSITE" id="PS50011">
    <property type="entry name" value="PROTEIN_KINASE_DOM"/>
    <property type="match status" value="1"/>
</dbReference>
<keyword evidence="5" id="KW-0479">Metal-binding</keyword>
<feature type="compositionally biased region" description="Pro residues" evidence="16">
    <location>
        <begin position="479"/>
        <end position="493"/>
    </location>
</feature>
<evidence type="ECO:0000256" key="3">
    <source>
        <dbReference type="ARBA" id="ARBA00022527"/>
    </source>
</evidence>
<keyword evidence="9" id="KW-0460">Magnesium</keyword>
<evidence type="ECO:0000256" key="2">
    <source>
        <dbReference type="ARBA" id="ARBA00006234"/>
    </source>
</evidence>
<evidence type="ECO:0000256" key="12">
    <source>
        <dbReference type="ARBA" id="ARBA00048291"/>
    </source>
</evidence>
<dbReference type="Pfam" id="PF00069">
    <property type="entry name" value="Pkinase"/>
    <property type="match status" value="1"/>
</dbReference>
<name>A0A7N9AS79_9TELE</name>
<dbReference type="InterPro" id="IPR008271">
    <property type="entry name" value="Ser/Thr_kinase_AS"/>
</dbReference>
<dbReference type="InterPro" id="IPR048622">
    <property type="entry name" value="BRSK1_2-like_UBA"/>
</dbReference>
<evidence type="ECO:0000256" key="4">
    <source>
        <dbReference type="ARBA" id="ARBA00022679"/>
    </source>
</evidence>
<keyword evidence="7" id="KW-0418">Kinase</keyword>
<evidence type="ECO:0000313" key="18">
    <source>
        <dbReference type="Ensembl" id="ENSMAMP00000040819.1"/>
    </source>
</evidence>
<dbReference type="CDD" id="cd14340">
    <property type="entry name" value="UBA_BRSK"/>
    <property type="match status" value="1"/>
</dbReference>
<keyword evidence="19" id="KW-1185">Reference proteome</keyword>
<dbReference type="Ensembl" id="ENSMAMT00000063984.1">
    <property type="protein sequence ID" value="ENSMAMP00000040819.1"/>
    <property type="gene ID" value="ENSMAMG00000017315.2"/>
</dbReference>
<organism evidence="18 19">
    <name type="scientific">Mastacembelus armatus</name>
    <name type="common">zig-zag eel</name>
    <dbReference type="NCBI Taxonomy" id="205130"/>
    <lineage>
        <taxon>Eukaryota</taxon>
        <taxon>Metazoa</taxon>
        <taxon>Chordata</taxon>
        <taxon>Craniata</taxon>
        <taxon>Vertebrata</taxon>
        <taxon>Euteleostomi</taxon>
        <taxon>Actinopterygii</taxon>
        <taxon>Neopterygii</taxon>
        <taxon>Teleostei</taxon>
        <taxon>Neoteleostei</taxon>
        <taxon>Acanthomorphata</taxon>
        <taxon>Anabantaria</taxon>
        <taxon>Synbranchiformes</taxon>
        <taxon>Mastacembelidae</taxon>
        <taxon>Mastacembelus</taxon>
    </lineage>
</organism>
<evidence type="ECO:0000256" key="16">
    <source>
        <dbReference type="SAM" id="MobiDB-lite"/>
    </source>
</evidence>
<keyword evidence="3" id="KW-0723">Serine/threonine-protein kinase</keyword>
<evidence type="ECO:0000256" key="5">
    <source>
        <dbReference type="ARBA" id="ARBA00022723"/>
    </source>
</evidence>
<comment type="similarity">
    <text evidence="2">Belongs to the protein kinase superfamily. CAMK Ser/Thr protein kinase family. SNF1 subfamily.</text>
</comment>
<dbReference type="GeneTree" id="ENSGT00940000164511"/>
<dbReference type="GO" id="GO:0046872">
    <property type="term" value="F:metal ion binding"/>
    <property type="evidence" value="ECO:0007669"/>
    <property type="project" value="UniProtKB-KW"/>
</dbReference>
<evidence type="ECO:0000256" key="11">
    <source>
        <dbReference type="ARBA" id="ARBA00047899"/>
    </source>
</evidence>
<feature type="compositionally biased region" description="Basic and acidic residues" evidence="16">
    <location>
        <begin position="345"/>
        <end position="365"/>
    </location>
</feature>
<evidence type="ECO:0000256" key="6">
    <source>
        <dbReference type="ARBA" id="ARBA00022741"/>
    </source>
</evidence>
<sequence length="778" mass="86606">MSSKERTVGQSSQYVGPYRLEKTLGKGQTGLVKLGVHCITGQKVAIKIVNREKLSESVLMKVEREIAILKLIEHPHVLKLHDVYENNKYLYLVLEHVSGGELFDYLVKKGRLTPKEARKFFRQIISALDFCHSHSICHRDLKPENLLLDEKNNIRIADFGMASLQVGDSLLETSCGSPHYACPEVIRGEKYDGRRADVWSCGVILFALLVGALPFDHDNLRQLLEKVKSGVFHMPHFIPPECQALLKGMIEVNPDKRLTLEAIQKHPWYQGGRNEPCPEQPPPRRVCLKRIVSLTELDPDVLESMYSLGCFRDRVKLTQDLTSEEENQEKMIYYLLLDRKERYPSCEDEDLPPRNDIDPPRKRVDSPMLTRHGRCRPERKSLEVLSVTEQGSPTPPRRALDTNAHSQSPSFSFLPFPHLSLSAHQSPVFTFNPKPGSSTTPRPTRQAPDPKTQTLPSKGPTDRPPLHSMKSLPLQTPRSPSPSPSPLLSPIPPDGAGGASLSLTPPSSPGGSGGLAASSSAHWRTRLNSFKNNLLGSPRFHRRKLQVPTSEDMSSLTPESSPELAKRSWFGNFISLEKEEQIFVLITDKPLSSIKADIVHAFLSIPSLSHSVVSQNSFRAEYKSSGGPSVFQKPVKFQVDIAFSEGEREREREGAEREGRREFGIHSVTFTLITGPSRRFKRVVETIQAQLLSTHDQPSVQALADEKNGQLSRQPTTPSRQNSQRSESGSDRERGENEHAADGGSGSGSSSSTVLQRHGSGKDKTRLLSPSNGTQSHP</sequence>
<dbReference type="InterPro" id="IPR000719">
    <property type="entry name" value="Prot_kinase_dom"/>
</dbReference>
<evidence type="ECO:0000256" key="8">
    <source>
        <dbReference type="ARBA" id="ARBA00022840"/>
    </source>
</evidence>
<feature type="region of interest" description="Disordered" evidence="16">
    <location>
        <begin position="427"/>
        <end position="520"/>
    </location>
</feature>
<evidence type="ECO:0000256" key="9">
    <source>
        <dbReference type="ARBA" id="ARBA00022842"/>
    </source>
</evidence>
<dbReference type="PROSITE" id="PS00108">
    <property type="entry name" value="PROTEIN_KINASE_ST"/>
    <property type="match status" value="1"/>
</dbReference>
<dbReference type="AlphaFoldDB" id="A0A7N9AS79"/>
<keyword evidence="8 15" id="KW-0067">ATP-binding</keyword>
<evidence type="ECO:0000256" key="1">
    <source>
        <dbReference type="ARBA" id="ARBA00001946"/>
    </source>
</evidence>
<dbReference type="FunFam" id="3.30.200.20:FF:000003">
    <property type="entry name" value="Non-specific serine/threonine protein kinase"/>
    <property type="match status" value="1"/>
</dbReference>
<keyword evidence="6 15" id="KW-0547">Nucleotide-binding</keyword>
<dbReference type="PANTHER" id="PTHR24346">
    <property type="entry name" value="MAP/MICROTUBULE AFFINITY-REGULATING KINASE"/>
    <property type="match status" value="1"/>
</dbReference>
<keyword evidence="4" id="KW-0808">Transferase</keyword>
<dbReference type="PANTHER" id="PTHR24346:SF36">
    <property type="entry name" value="SERINE_THREONINE-PROTEIN KINASE BRSK1 ISOFORM X1-RELATED"/>
    <property type="match status" value="1"/>
</dbReference>
<protein>
    <submittedName>
        <fullName evidence="18">Serine/threonine-protein kinase BRSK2-like</fullName>
    </submittedName>
</protein>
<dbReference type="PROSITE" id="PS00107">
    <property type="entry name" value="PROTEIN_KINASE_ATP"/>
    <property type="match status" value="1"/>
</dbReference>
<reference evidence="18" key="1">
    <citation type="submission" date="2025-08" db="UniProtKB">
        <authorList>
            <consortium name="Ensembl"/>
        </authorList>
    </citation>
    <scope>IDENTIFICATION</scope>
</reference>
<evidence type="ECO:0000259" key="17">
    <source>
        <dbReference type="PROSITE" id="PS50011"/>
    </source>
</evidence>
<dbReference type="GO" id="GO:0050321">
    <property type="term" value="F:tau-protein kinase activity"/>
    <property type="evidence" value="ECO:0007669"/>
    <property type="project" value="UniProtKB-EC"/>
</dbReference>
<feature type="compositionally biased region" description="Polar residues" evidence="16">
    <location>
        <begin position="427"/>
        <end position="443"/>
    </location>
</feature>
<keyword evidence="10" id="KW-0524">Neurogenesis</keyword>
<dbReference type="SMART" id="SM00220">
    <property type="entry name" value="S_TKc"/>
    <property type="match status" value="1"/>
</dbReference>
<dbReference type="GO" id="GO:0005524">
    <property type="term" value="F:ATP binding"/>
    <property type="evidence" value="ECO:0007669"/>
    <property type="project" value="UniProtKB-UniRule"/>
</dbReference>
<feature type="domain" description="Protein kinase" evidence="17">
    <location>
        <begin position="18"/>
        <end position="269"/>
    </location>
</feature>
<evidence type="ECO:0000256" key="15">
    <source>
        <dbReference type="PROSITE-ProRule" id="PRU10141"/>
    </source>
</evidence>
<comment type="cofactor">
    <cofactor evidence="1">
        <name>Mg(2+)</name>
        <dbReference type="ChEBI" id="CHEBI:18420"/>
    </cofactor>
</comment>
<comment type="catalytic activity">
    <reaction evidence="13">
        <text>L-seryl-[protein] + ATP = O-phospho-L-seryl-[protein] + ADP + H(+)</text>
        <dbReference type="Rhea" id="RHEA:17989"/>
        <dbReference type="Rhea" id="RHEA-COMP:9863"/>
        <dbReference type="Rhea" id="RHEA-COMP:11604"/>
        <dbReference type="ChEBI" id="CHEBI:15378"/>
        <dbReference type="ChEBI" id="CHEBI:29999"/>
        <dbReference type="ChEBI" id="CHEBI:30616"/>
        <dbReference type="ChEBI" id="CHEBI:83421"/>
        <dbReference type="ChEBI" id="CHEBI:456216"/>
        <dbReference type="EC" id="2.7.11.1"/>
    </reaction>
</comment>
<feature type="compositionally biased region" description="Polar residues" evidence="16">
    <location>
        <begin position="709"/>
        <end position="727"/>
    </location>
</feature>
<reference evidence="18" key="2">
    <citation type="submission" date="2025-09" db="UniProtKB">
        <authorList>
            <consortium name="Ensembl"/>
        </authorList>
    </citation>
    <scope>IDENTIFICATION</scope>
</reference>
<dbReference type="GO" id="GO:0007399">
    <property type="term" value="P:nervous system development"/>
    <property type="evidence" value="ECO:0007669"/>
    <property type="project" value="UniProtKB-KW"/>
</dbReference>
<dbReference type="Proteomes" id="UP000261640">
    <property type="component" value="Unplaced"/>
</dbReference>
<evidence type="ECO:0000256" key="7">
    <source>
        <dbReference type="ARBA" id="ARBA00022777"/>
    </source>
</evidence>
<evidence type="ECO:0000256" key="10">
    <source>
        <dbReference type="ARBA" id="ARBA00022902"/>
    </source>
</evidence>
<evidence type="ECO:0000256" key="14">
    <source>
        <dbReference type="ARBA" id="ARBA00048878"/>
    </source>
</evidence>
<feature type="binding site" evidence="15">
    <location>
        <position position="47"/>
    </location>
    <ligand>
        <name>ATP</name>
        <dbReference type="ChEBI" id="CHEBI:30616"/>
    </ligand>
</feature>
<evidence type="ECO:0000256" key="13">
    <source>
        <dbReference type="ARBA" id="ARBA00048679"/>
    </source>
</evidence>
<dbReference type="FunFam" id="1.10.510.10:FF:000064">
    <property type="entry name" value="BR serine/threonine-protein kinase 2"/>
    <property type="match status" value="1"/>
</dbReference>
<dbReference type="InParanoid" id="A0A7N9AS79"/>
<comment type="catalytic activity">
    <reaction evidence="14">
        <text>L-threonyl-[tau protein] + ATP = O-phospho-L-threonyl-[tau protein] + ADP + H(+)</text>
        <dbReference type="Rhea" id="RHEA:53904"/>
        <dbReference type="Rhea" id="RHEA-COMP:13703"/>
        <dbReference type="Rhea" id="RHEA-COMP:13704"/>
        <dbReference type="ChEBI" id="CHEBI:15378"/>
        <dbReference type="ChEBI" id="CHEBI:30013"/>
        <dbReference type="ChEBI" id="CHEBI:30616"/>
        <dbReference type="ChEBI" id="CHEBI:61977"/>
        <dbReference type="ChEBI" id="CHEBI:456216"/>
        <dbReference type="EC" id="2.7.11.26"/>
    </reaction>
</comment>
<comment type="catalytic activity">
    <reaction evidence="12">
        <text>L-seryl-[tau protein] + ATP = O-phospho-L-seryl-[tau protein] + ADP + H(+)</text>
        <dbReference type="Rhea" id="RHEA:12801"/>
        <dbReference type="Rhea" id="RHEA-COMP:13701"/>
        <dbReference type="Rhea" id="RHEA-COMP:13702"/>
        <dbReference type="ChEBI" id="CHEBI:15378"/>
        <dbReference type="ChEBI" id="CHEBI:29999"/>
        <dbReference type="ChEBI" id="CHEBI:30616"/>
        <dbReference type="ChEBI" id="CHEBI:83421"/>
        <dbReference type="ChEBI" id="CHEBI:456216"/>
        <dbReference type="EC" id="2.7.11.26"/>
    </reaction>
</comment>
<dbReference type="Gene3D" id="1.10.510.10">
    <property type="entry name" value="Transferase(Phosphotransferase) domain 1"/>
    <property type="match status" value="1"/>
</dbReference>
<feature type="region of interest" description="Disordered" evidence="16">
    <location>
        <begin position="705"/>
        <end position="778"/>
    </location>
</feature>
<dbReference type="SUPFAM" id="SSF56112">
    <property type="entry name" value="Protein kinase-like (PK-like)"/>
    <property type="match status" value="1"/>
</dbReference>
<dbReference type="GO" id="GO:0005737">
    <property type="term" value="C:cytoplasm"/>
    <property type="evidence" value="ECO:0007669"/>
    <property type="project" value="TreeGrafter"/>
</dbReference>
<feature type="compositionally biased region" description="Basic and acidic residues" evidence="16">
    <location>
        <begin position="728"/>
        <end position="741"/>
    </location>
</feature>
<dbReference type="InterPro" id="IPR011009">
    <property type="entry name" value="Kinase-like_dom_sf"/>
</dbReference>
<evidence type="ECO:0000313" key="19">
    <source>
        <dbReference type="Proteomes" id="UP000261640"/>
    </source>
</evidence>
<dbReference type="Pfam" id="PF21122">
    <property type="entry name" value="KA1_BRSK"/>
    <property type="match status" value="1"/>
</dbReference>
<dbReference type="Pfam" id="PF21115">
    <property type="entry name" value="UBA_BRSK"/>
    <property type="match status" value="1"/>
</dbReference>
<dbReference type="CDD" id="cd14081">
    <property type="entry name" value="STKc_BRSK1_2"/>
    <property type="match status" value="1"/>
</dbReference>
<dbReference type="GO" id="GO:0035556">
    <property type="term" value="P:intracellular signal transduction"/>
    <property type="evidence" value="ECO:0007669"/>
    <property type="project" value="TreeGrafter"/>
</dbReference>
<feature type="compositionally biased region" description="Polar residues" evidence="16">
    <location>
        <begin position="768"/>
        <end position="778"/>
    </location>
</feature>
<feature type="region of interest" description="Disordered" evidence="16">
    <location>
        <begin position="345"/>
        <end position="408"/>
    </location>
</feature>
<proteinExistence type="inferred from homology"/>
<comment type="catalytic activity">
    <reaction evidence="11">
        <text>L-threonyl-[protein] + ATP = O-phospho-L-threonyl-[protein] + ADP + H(+)</text>
        <dbReference type="Rhea" id="RHEA:46608"/>
        <dbReference type="Rhea" id="RHEA-COMP:11060"/>
        <dbReference type="Rhea" id="RHEA-COMP:11605"/>
        <dbReference type="ChEBI" id="CHEBI:15378"/>
        <dbReference type="ChEBI" id="CHEBI:30013"/>
        <dbReference type="ChEBI" id="CHEBI:30616"/>
        <dbReference type="ChEBI" id="CHEBI:61977"/>
        <dbReference type="ChEBI" id="CHEBI:456216"/>
        <dbReference type="EC" id="2.7.11.1"/>
    </reaction>
</comment>
<dbReference type="InterPro" id="IPR017441">
    <property type="entry name" value="Protein_kinase_ATP_BS"/>
</dbReference>
<accession>A0A7N9AS79</accession>